<dbReference type="Gene3D" id="3.40.50.2000">
    <property type="entry name" value="Glycogen Phosphorylase B"/>
    <property type="match status" value="2"/>
</dbReference>
<organism evidence="2 3">
    <name type="scientific">Synoicihabitans lomoniglobus</name>
    <dbReference type="NCBI Taxonomy" id="2909285"/>
    <lineage>
        <taxon>Bacteria</taxon>
        <taxon>Pseudomonadati</taxon>
        <taxon>Verrucomicrobiota</taxon>
        <taxon>Opitutia</taxon>
        <taxon>Opitutales</taxon>
        <taxon>Opitutaceae</taxon>
        <taxon>Synoicihabitans</taxon>
    </lineage>
</organism>
<dbReference type="PANTHER" id="PTHR45947:SF3">
    <property type="entry name" value="SULFOQUINOVOSYL TRANSFERASE SQD2"/>
    <property type="match status" value="1"/>
</dbReference>
<dbReference type="SUPFAM" id="SSF53756">
    <property type="entry name" value="UDP-Glycosyltransferase/glycogen phosphorylase"/>
    <property type="match status" value="1"/>
</dbReference>
<gene>
    <name evidence="2" type="ORF">PXH66_05810</name>
</gene>
<dbReference type="InterPro" id="IPR001296">
    <property type="entry name" value="Glyco_trans_1"/>
</dbReference>
<dbReference type="Proteomes" id="UP001218638">
    <property type="component" value="Chromosome"/>
</dbReference>
<dbReference type="GO" id="GO:0016757">
    <property type="term" value="F:glycosyltransferase activity"/>
    <property type="evidence" value="ECO:0007669"/>
    <property type="project" value="InterPro"/>
</dbReference>
<accession>A0AAF0I6X8</accession>
<dbReference type="EMBL" id="CP119075">
    <property type="protein sequence ID" value="WED66361.1"/>
    <property type="molecule type" value="Genomic_DNA"/>
</dbReference>
<sequence length="408" mass="45378">MNKLSESLLDDSQGDQRLGKVCLVWDQFGPYHAARLQALQQVMGRDEVVGVQIADATSTYDWNAPTGLEVVTLFPGNVVEQTSAWAIFHRFRRFLIEHEIRVAFLPSYWPARSLALLLAGGISGVRLVMMNESHAGTAQASGWQRWIKRRLLGFFQAALVGGEPHRRHFITEGMRPESIFTGYDAVDNPYYADRTDVWRSKGRPAGLPRRYLLSLGRFVAKKNLSALIQAYAAAFVGALEPPALVMVGSGEEQLKLVELATQCGVSVVQAQEVDLEQDCVEARNGPVVYFYGFRQIQESALFYAFADIFVLPSLYEEWGLVVNEAMACGLPVLVSKSVGCAEDLVEFGGNGYTFDPANALELAEKLRLVCDDHELRERMGQRSRALVARWGCDNFARQAVKAARYACI</sequence>
<keyword evidence="3" id="KW-1185">Reference proteome</keyword>
<dbReference type="InterPro" id="IPR050194">
    <property type="entry name" value="Glycosyltransferase_grp1"/>
</dbReference>
<evidence type="ECO:0000259" key="1">
    <source>
        <dbReference type="Pfam" id="PF00534"/>
    </source>
</evidence>
<dbReference type="AlphaFoldDB" id="A0AAF0I6X8"/>
<dbReference type="CDD" id="cd03801">
    <property type="entry name" value="GT4_PimA-like"/>
    <property type="match status" value="1"/>
</dbReference>
<reference evidence="2" key="1">
    <citation type="submission" date="2023-03" db="EMBL/GenBank/DDBJ databases">
        <title>Lomoglobus Profundus gen. nov., sp. nov., a novel member of the phylum Verrucomicrobia, isolated from deep-marine sediment of South China Sea.</title>
        <authorList>
            <person name="Ahmad T."/>
            <person name="Ishaq S.E."/>
            <person name="Wang F."/>
        </authorList>
    </citation>
    <scope>NUCLEOTIDE SEQUENCE</scope>
    <source>
        <strain evidence="2">LMO-M01</strain>
    </source>
</reference>
<protein>
    <submittedName>
        <fullName evidence="2">Glycosyltransferase family 4 protein</fullName>
    </submittedName>
</protein>
<dbReference type="KEGG" id="slom:PXH66_05810"/>
<name>A0AAF0I6X8_9BACT</name>
<dbReference type="RefSeq" id="WP_330927837.1">
    <property type="nucleotide sequence ID" value="NZ_CP119075.1"/>
</dbReference>
<dbReference type="PANTHER" id="PTHR45947">
    <property type="entry name" value="SULFOQUINOVOSYL TRANSFERASE SQD2"/>
    <property type="match status" value="1"/>
</dbReference>
<evidence type="ECO:0000313" key="3">
    <source>
        <dbReference type="Proteomes" id="UP001218638"/>
    </source>
</evidence>
<feature type="domain" description="Glycosyl transferase family 1" evidence="1">
    <location>
        <begin position="280"/>
        <end position="384"/>
    </location>
</feature>
<evidence type="ECO:0000313" key="2">
    <source>
        <dbReference type="EMBL" id="WED66361.1"/>
    </source>
</evidence>
<dbReference type="Pfam" id="PF00534">
    <property type="entry name" value="Glycos_transf_1"/>
    <property type="match status" value="1"/>
</dbReference>
<proteinExistence type="predicted"/>